<feature type="transmembrane region" description="Helical" evidence="7">
    <location>
        <begin position="92"/>
        <end position="110"/>
    </location>
</feature>
<feature type="transmembrane region" description="Helical" evidence="7">
    <location>
        <begin position="183"/>
        <end position="203"/>
    </location>
</feature>
<dbReference type="PROSITE" id="PS50850">
    <property type="entry name" value="MFS"/>
    <property type="match status" value="1"/>
</dbReference>
<organism evidence="9 10">
    <name type="scientific">Paenibacillus foliorum</name>
    <dbReference type="NCBI Taxonomy" id="2654974"/>
    <lineage>
        <taxon>Bacteria</taxon>
        <taxon>Bacillati</taxon>
        <taxon>Bacillota</taxon>
        <taxon>Bacilli</taxon>
        <taxon>Bacillales</taxon>
        <taxon>Paenibacillaceae</taxon>
        <taxon>Paenibacillus</taxon>
    </lineage>
</organism>
<dbReference type="InterPro" id="IPR050189">
    <property type="entry name" value="MFS_Efflux_Transporters"/>
</dbReference>
<keyword evidence="2" id="KW-0813">Transport</keyword>
<feature type="transmembrane region" description="Helical" evidence="7">
    <location>
        <begin position="224"/>
        <end position="248"/>
    </location>
</feature>
<keyword evidence="3" id="KW-1003">Cell membrane</keyword>
<keyword evidence="6 7" id="KW-0472">Membrane</keyword>
<dbReference type="PANTHER" id="PTHR43124:SF3">
    <property type="entry name" value="CHLORAMPHENICOL EFFLUX PUMP RV0191"/>
    <property type="match status" value="1"/>
</dbReference>
<feature type="transmembrane region" description="Helical" evidence="7">
    <location>
        <begin position="116"/>
        <end position="138"/>
    </location>
</feature>
<dbReference type="CDD" id="cd17490">
    <property type="entry name" value="MFS_YxlH_like"/>
    <property type="match status" value="1"/>
</dbReference>
<sequence length="410" mass="44645">MEKRFMNICQLEGDFMTSKAASTQYRIPLFCVVTLLFWFSMYTCVPILTAYVESLGASHKMAGLIVGMYGFSQMLLRIPVGIMSDRFHKRRMFIVFGMLFTTLAGAGILVSQSVTWILILRALAGAAAATWVDFTILFTSYYRKEETTKAIGTITVYNSLGQMLGILTGGWFADMYGWESSFLIGAVVGTIGFAGSFFLVEKFDNNAQKITMNGVVEVARDRMLLVVSFLAILFQLLTFATVFGFTPVYAQALGATKLDMGLLTFFSTFPTAVAAWVGGRHLSAKLGEKNVIIGGFILSGIFTAIIPMTSHLGVLILTQAIAGFGRGLSTPILMSLSIKHMDSGKRATAMGFYQAIYGLGMFMGPLFMGIAGDLLTLQQGFVIVGLLGCVSAWLAYRLIQIKPAENMAKG</sequence>
<keyword evidence="5 7" id="KW-1133">Transmembrane helix</keyword>
<dbReference type="Pfam" id="PF07690">
    <property type="entry name" value="MFS_1"/>
    <property type="match status" value="1"/>
</dbReference>
<dbReference type="AlphaFoldDB" id="A0A972GSC1"/>
<dbReference type="InterPro" id="IPR020846">
    <property type="entry name" value="MFS_dom"/>
</dbReference>
<evidence type="ECO:0000259" key="8">
    <source>
        <dbReference type="PROSITE" id="PS50850"/>
    </source>
</evidence>
<dbReference type="EMBL" id="WHOD01000049">
    <property type="protein sequence ID" value="NOU93569.1"/>
    <property type="molecule type" value="Genomic_DNA"/>
</dbReference>
<keyword evidence="4 7" id="KW-0812">Transmembrane</keyword>
<keyword evidence="10" id="KW-1185">Reference proteome</keyword>
<feature type="transmembrane region" description="Helical" evidence="7">
    <location>
        <begin position="260"/>
        <end position="279"/>
    </location>
</feature>
<dbReference type="GO" id="GO:0022857">
    <property type="term" value="F:transmembrane transporter activity"/>
    <property type="evidence" value="ECO:0007669"/>
    <property type="project" value="InterPro"/>
</dbReference>
<feature type="transmembrane region" description="Helical" evidence="7">
    <location>
        <begin position="316"/>
        <end position="338"/>
    </location>
</feature>
<evidence type="ECO:0000256" key="1">
    <source>
        <dbReference type="ARBA" id="ARBA00004651"/>
    </source>
</evidence>
<comment type="caution">
    <text evidence="9">The sequence shown here is derived from an EMBL/GenBank/DDBJ whole genome shotgun (WGS) entry which is preliminary data.</text>
</comment>
<evidence type="ECO:0000256" key="6">
    <source>
        <dbReference type="ARBA" id="ARBA00023136"/>
    </source>
</evidence>
<feature type="transmembrane region" description="Helical" evidence="7">
    <location>
        <begin position="61"/>
        <end position="80"/>
    </location>
</feature>
<name>A0A972GSC1_9BACL</name>
<evidence type="ECO:0000256" key="7">
    <source>
        <dbReference type="SAM" id="Phobius"/>
    </source>
</evidence>
<reference evidence="9" key="1">
    <citation type="submission" date="2019-10" db="EMBL/GenBank/DDBJ databases">
        <title>Description of Paenibacillus glebae sp. nov.</title>
        <authorList>
            <person name="Carlier A."/>
            <person name="Qi S."/>
        </authorList>
    </citation>
    <scope>NUCLEOTIDE SEQUENCE</scope>
    <source>
        <strain evidence="9">LMG 31456</strain>
    </source>
</reference>
<comment type="subcellular location">
    <subcellularLocation>
        <location evidence="1">Cell membrane</location>
        <topology evidence="1">Multi-pass membrane protein</topology>
    </subcellularLocation>
</comment>
<feature type="domain" description="Major facilitator superfamily (MFS) profile" evidence="8">
    <location>
        <begin position="26"/>
        <end position="403"/>
    </location>
</feature>
<dbReference type="GO" id="GO:0005886">
    <property type="term" value="C:plasma membrane"/>
    <property type="evidence" value="ECO:0007669"/>
    <property type="project" value="UniProtKB-SubCell"/>
</dbReference>
<dbReference type="PANTHER" id="PTHR43124">
    <property type="entry name" value="PURINE EFFLUX PUMP PBUE"/>
    <property type="match status" value="1"/>
</dbReference>
<dbReference type="Gene3D" id="1.20.1250.20">
    <property type="entry name" value="MFS general substrate transporter like domains"/>
    <property type="match status" value="2"/>
</dbReference>
<protein>
    <submittedName>
        <fullName evidence="9">MFS transporter</fullName>
    </submittedName>
</protein>
<dbReference type="SUPFAM" id="SSF103473">
    <property type="entry name" value="MFS general substrate transporter"/>
    <property type="match status" value="1"/>
</dbReference>
<evidence type="ECO:0000313" key="9">
    <source>
        <dbReference type="EMBL" id="NOU93569.1"/>
    </source>
</evidence>
<feature type="transmembrane region" description="Helical" evidence="7">
    <location>
        <begin position="377"/>
        <end position="399"/>
    </location>
</feature>
<dbReference type="InterPro" id="IPR036259">
    <property type="entry name" value="MFS_trans_sf"/>
</dbReference>
<feature type="transmembrane region" description="Helical" evidence="7">
    <location>
        <begin position="291"/>
        <end position="310"/>
    </location>
</feature>
<feature type="transmembrane region" description="Helical" evidence="7">
    <location>
        <begin position="150"/>
        <end position="171"/>
    </location>
</feature>
<feature type="transmembrane region" description="Helical" evidence="7">
    <location>
        <begin position="27"/>
        <end position="49"/>
    </location>
</feature>
<evidence type="ECO:0000256" key="3">
    <source>
        <dbReference type="ARBA" id="ARBA00022475"/>
    </source>
</evidence>
<evidence type="ECO:0000256" key="2">
    <source>
        <dbReference type="ARBA" id="ARBA00022448"/>
    </source>
</evidence>
<feature type="transmembrane region" description="Helical" evidence="7">
    <location>
        <begin position="350"/>
        <end position="371"/>
    </location>
</feature>
<gene>
    <name evidence="9" type="ORF">GC093_10100</name>
</gene>
<evidence type="ECO:0000256" key="5">
    <source>
        <dbReference type="ARBA" id="ARBA00022989"/>
    </source>
</evidence>
<dbReference type="InterPro" id="IPR011701">
    <property type="entry name" value="MFS"/>
</dbReference>
<accession>A0A972GSC1</accession>
<proteinExistence type="predicted"/>
<dbReference type="Proteomes" id="UP000641588">
    <property type="component" value="Unassembled WGS sequence"/>
</dbReference>
<evidence type="ECO:0000313" key="10">
    <source>
        <dbReference type="Proteomes" id="UP000641588"/>
    </source>
</evidence>
<evidence type="ECO:0000256" key="4">
    <source>
        <dbReference type="ARBA" id="ARBA00022692"/>
    </source>
</evidence>